<dbReference type="Proteomes" id="UP000799428">
    <property type="component" value="Unassembled WGS sequence"/>
</dbReference>
<accession>A0A6G1JZC7</accession>
<dbReference type="SUPFAM" id="SSF52540">
    <property type="entry name" value="P-loop containing nucleoside triphosphate hydrolases"/>
    <property type="match status" value="1"/>
</dbReference>
<proteinExistence type="predicted"/>
<name>A0A6G1JZC7_9PLEO</name>
<protein>
    <recommendedName>
        <fullName evidence="3">P-loop containing nucleoside triphosphate hydrolase protein</fullName>
    </recommendedName>
</protein>
<dbReference type="OrthoDB" id="5426988at2759"/>
<organism evidence="1 2">
    <name type="scientific">Pleomassaria siparia CBS 279.74</name>
    <dbReference type="NCBI Taxonomy" id="1314801"/>
    <lineage>
        <taxon>Eukaryota</taxon>
        <taxon>Fungi</taxon>
        <taxon>Dikarya</taxon>
        <taxon>Ascomycota</taxon>
        <taxon>Pezizomycotina</taxon>
        <taxon>Dothideomycetes</taxon>
        <taxon>Pleosporomycetidae</taxon>
        <taxon>Pleosporales</taxon>
        <taxon>Pleomassariaceae</taxon>
        <taxon>Pleomassaria</taxon>
    </lineage>
</organism>
<evidence type="ECO:0008006" key="3">
    <source>
        <dbReference type="Google" id="ProtNLM"/>
    </source>
</evidence>
<evidence type="ECO:0000313" key="1">
    <source>
        <dbReference type="EMBL" id="KAF2705964.1"/>
    </source>
</evidence>
<dbReference type="AlphaFoldDB" id="A0A6G1JZC7"/>
<dbReference type="InterPro" id="IPR027417">
    <property type="entry name" value="P-loop_NTPase"/>
</dbReference>
<sequence length="183" mass="20677">MSASGARFAWPLIWINGFPGTGKLTIAKLLMTLLDEGDPLLIDNHSLIDPVETKFSRGHPNYQQERRRGREAVFKNLVDDPAFRTRIVIFTAALRGRRPFLPIYLECDIKENIRRITSPQRGGTETTKLSSPEVLAEMRSRCQLFRFDGVESITLDVTNMGPEEAAKALIREVSRIIGDVVEH</sequence>
<reference evidence="1" key="1">
    <citation type="journal article" date="2020" name="Stud. Mycol.">
        <title>101 Dothideomycetes genomes: a test case for predicting lifestyles and emergence of pathogens.</title>
        <authorList>
            <person name="Haridas S."/>
            <person name="Albert R."/>
            <person name="Binder M."/>
            <person name="Bloem J."/>
            <person name="Labutti K."/>
            <person name="Salamov A."/>
            <person name="Andreopoulos B."/>
            <person name="Baker S."/>
            <person name="Barry K."/>
            <person name="Bills G."/>
            <person name="Bluhm B."/>
            <person name="Cannon C."/>
            <person name="Castanera R."/>
            <person name="Culley D."/>
            <person name="Daum C."/>
            <person name="Ezra D."/>
            <person name="Gonzalez J."/>
            <person name="Henrissat B."/>
            <person name="Kuo A."/>
            <person name="Liang C."/>
            <person name="Lipzen A."/>
            <person name="Lutzoni F."/>
            <person name="Magnuson J."/>
            <person name="Mondo S."/>
            <person name="Nolan M."/>
            <person name="Ohm R."/>
            <person name="Pangilinan J."/>
            <person name="Park H.-J."/>
            <person name="Ramirez L."/>
            <person name="Alfaro M."/>
            <person name="Sun H."/>
            <person name="Tritt A."/>
            <person name="Yoshinaga Y."/>
            <person name="Zwiers L.-H."/>
            <person name="Turgeon B."/>
            <person name="Goodwin S."/>
            <person name="Spatafora J."/>
            <person name="Crous P."/>
            <person name="Grigoriev I."/>
        </authorList>
    </citation>
    <scope>NUCLEOTIDE SEQUENCE</scope>
    <source>
        <strain evidence="1">CBS 279.74</strain>
    </source>
</reference>
<dbReference type="EMBL" id="MU005777">
    <property type="protein sequence ID" value="KAF2705964.1"/>
    <property type="molecule type" value="Genomic_DNA"/>
</dbReference>
<gene>
    <name evidence="1" type="ORF">K504DRAFT_439369</name>
</gene>
<keyword evidence="2" id="KW-1185">Reference proteome</keyword>
<dbReference type="Gene3D" id="3.40.50.300">
    <property type="entry name" value="P-loop containing nucleotide triphosphate hydrolases"/>
    <property type="match status" value="1"/>
</dbReference>
<evidence type="ECO:0000313" key="2">
    <source>
        <dbReference type="Proteomes" id="UP000799428"/>
    </source>
</evidence>